<accession>A0A381SR64</accession>
<dbReference type="EMBL" id="UINC01003379">
    <property type="protein sequence ID" value="SVA05821.1"/>
    <property type="molecule type" value="Genomic_DNA"/>
</dbReference>
<gene>
    <name evidence="1" type="ORF">METZ01_LOCUS58675</name>
</gene>
<protein>
    <submittedName>
        <fullName evidence="1">Uncharacterized protein</fullName>
    </submittedName>
</protein>
<proteinExistence type="predicted"/>
<organism evidence="1">
    <name type="scientific">marine metagenome</name>
    <dbReference type="NCBI Taxonomy" id="408172"/>
    <lineage>
        <taxon>unclassified sequences</taxon>
        <taxon>metagenomes</taxon>
        <taxon>ecological metagenomes</taxon>
    </lineage>
</organism>
<dbReference type="AlphaFoldDB" id="A0A381SR64"/>
<evidence type="ECO:0000313" key="1">
    <source>
        <dbReference type="EMBL" id="SVA05821.1"/>
    </source>
</evidence>
<sequence>MALADPKGQPPRYLQSLMNSII</sequence>
<name>A0A381SR64_9ZZZZ</name>
<reference evidence="1" key="1">
    <citation type="submission" date="2018-05" db="EMBL/GenBank/DDBJ databases">
        <authorList>
            <person name="Lanie J.A."/>
            <person name="Ng W.-L."/>
            <person name="Kazmierczak K.M."/>
            <person name="Andrzejewski T.M."/>
            <person name="Davidsen T.M."/>
            <person name="Wayne K.J."/>
            <person name="Tettelin H."/>
            <person name="Glass J.I."/>
            <person name="Rusch D."/>
            <person name="Podicherti R."/>
            <person name="Tsui H.-C.T."/>
            <person name="Winkler M.E."/>
        </authorList>
    </citation>
    <scope>NUCLEOTIDE SEQUENCE</scope>
</reference>